<feature type="transmembrane region" description="Helical" evidence="3">
    <location>
        <begin position="21"/>
        <end position="41"/>
    </location>
</feature>
<feature type="transmembrane region" description="Helical" evidence="3">
    <location>
        <begin position="141"/>
        <end position="158"/>
    </location>
</feature>
<evidence type="ECO:0000256" key="2">
    <source>
        <dbReference type="SAM" id="MobiDB-lite"/>
    </source>
</evidence>
<keyword evidence="5" id="KW-1185">Reference proteome</keyword>
<keyword evidence="3" id="KW-1133">Transmembrane helix</keyword>
<dbReference type="Proteomes" id="UP001354971">
    <property type="component" value="Unassembled WGS sequence"/>
</dbReference>
<reference evidence="4 5" key="1">
    <citation type="submission" date="2024-01" db="EMBL/GenBank/DDBJ databases">
        <title>Hyphobacterium bacterium isolated from marine sediment.</title>
        <authorList>
            <person name="Zhao S."/>
        </authorList>
    </citation>
    <scope>NUCLEOTIDE SEQUENCE [LARGE SCALE GENOMIC DNA]</scope>
    <source>
        <strain evidence="5">HN65</strain>
    </source>
</reference>
<evidence type="ECO:0000313" key="4">
    <source>
        <dbReference type="EMBL" id="MEE2526005.1"/>
    </source>
</evidence>
<proteinExistence type="predicted"/>
<dbReference type="InterPro" id="IPR012683">
    <property type="entry name" value="CHP02302_TM"/>
</dbReference>
<comment type="caution">
    <text evidence="4">The sequence shown here is derived from an EMBL/GenBank/DDBJ whole genome shotgun (WGS) entry which is preliminary data.</text>
</comment>
<dbReference type="Pfam" id="PF13779">
    <property type="entry name" value="DUF4175"/>
    <property type="match status" value="2"/>
</dbReference>
<feature type="region of interest" description="Disordered" evidence="2">
    <location>
        <begin position="717"/>
        <end position="808"/>
    </location>
</feature>
<keyword evidence="3" id="KW-0812">Transmembrane</keyword>
<dbReference type="EMBL" id="JAZDRP010000003">
    <property type="protein sequence ID" value="MEE2526005.1"/>
    <property type="molecule type" value="Genomic_DNA"/>
</dbReference>
<feature type="compositionally biased region" description="Polar residues" evidence="2">
    <location>
        <begin position="676"/>
        <end position="694"/>
    </location>
</feature>
<feature type="transmembrane region" description="Helical" evidence="3">
    <location>
        <begin position="47"/>
        <end position="65"/>
    </location>
</feature>
<evidence type="ECO:0000256" key="3">
    <source>
        <dbReference type="SAM" id="Phobius"/>
    </source>
</evidence>
<keyword evidence="3" id="KW-0472">Membrane</keyword>
<dbReference type="RefSeq" id="WP_330198664.1">
    <property type="nucleotide sequence ID" value="NZ_JAZDRP010000003.1"/>
</dbReference>
<accession>A0ABU7LQ33</accession>
<feature type="region of interest" description="Disordered" evidence="2">
    <location>
        <begin position="652"/>
        <end position="697"/>
    </location>
</feature>
<evidence type="ECO:0000256" key="1">
    <source>
        <dbReference type="SAM" id="Coils"/>
    </source>
</evidence>
<keyword evidence="1" id="KW-0175">Coiled coil</keyword>
<feature type="compositionally biased region" description="Gly residues" evidence="2">
    <location>
        <begin position="657"/>
        <end position="674"/>
    </location>
</feature>
<protein>
    <submittedName>
        <fullName evidence="4">DUF4175 family protein</fullName>
    </submittedName>
</protein>
<evidence type="ECO:0000313" key="5">
    <source>
        <dbReference type="Proteomes" id="UP001354971"/>
    </source>
</evidence>
<feature type="coiled-coil region" evidence="1">
    <location>
        <begin position="498"/>
        <end position="525"/>
    </location>
</feature>
<sequence length="846" mass="92252">MKVWPLIQARLALYWETLAPVLWPAALLMGLYASVSIFGLWDQLGDPWRAIAYLAAVGFSFWLGWKRLRTIEWPDGEDAARRVEDDSGISARPHEALIDRPARSTPEDDAVWAAHQKRMAERLKGAHARRPHAAWAKADSWGLRGAVIVLIAAGWIVAGDLARGRLFESFGFAPVYRGVETAQVDIWLNPPAYTGLAPIFFQDGQTEARTPAGSELVVRTAGVRRAPNVRNGRDRAENRQIGDGVWQSHMTIGADAVVTLRAGRERAAYRITAIADTPPDIRIAAAPDANVEGELILEFEVDDDYGATGFQVEFRPEGDTDAEWFSIEIDPNDLTRGESGFVATVSTAQHELAGSRVDLRIAAQDGGGNTGRSPSIALTLPERVFLDPLARAVSEQRRIVIASSHDYAPLPEREPLYMDDVQALPPFQGEEPERRIERASDDLQRVALALDAMTDAPEYFFEDRMVYLGLRNELHRLRRARSFDEIGPIEDNLWQIALRAELGSLADAERALRAAERALMEALARGADETELAPLFEAYQQAMDNYLAALAREAAEEGRVAEGQGQGGQLNTQGLQELLDALRDAAELGDTANAREALQSLGEMLRNLELTLQTGEGDSEQSDAISEAMREALEELGDVIGEQRQLQDETFDQAEGGQQGQGQPGQPGQPGGQEGSQMGTSPNQNSQPGANTPGTRALADAQGDLASRLESLAQALPGESGESFGDAAEAMRRAQEALENGDAQGAVGQQEQALQSLRDGAEQLAQNLLERAQDAQQAGNEGETDPLGRPRDSGGFSDGAGVEIPDEAERLRAREILEELRERAAEQGLDQDELDYIERLLDRFGS</sequence>
<organism evidence="4 5">
    <name type="scientific">Hyphobacterium lacteum</name>
    <dbReference type="NCBI Taxonomy" id="3116575"/>
    <lineage>
        <taxon>Bacteria</taxon>
        <taxon>Pseudomonadati</taxon>
        <taxon>Pseudomonadota</taxon>
        <taxon>Alphaproteobacteria</taxon>
        <taxon>Maricaulales</taxon>
        <taxon>Maricaulaceae</taxon>
        <taxon>Hyphobacterium</taxon>
    </lineage>
</organism>
<gene>
    <name evidence="4" type="ORF">V0U79_06470</name>
</gene>
<name>A0ABU7LQ33_9PROT</name>